<dbReference type="InterPro" id="IPR053468">
    <property type="entry name" value="ComGE-like"/>
</dbReference>
<evidence type="ECO:0008006" key="4">
    <source>
        <dbReference type="Google" id="ProtNLM"/>
    </source>
</evidence>
<keyword evidence="3" id="KW-1185">Reference proteome</keyword>
<sequence length="97" mass="11071">MEKLRKQRIEASILLEALLALAVFSLIAGLILEEIRLSRKEQVRLLEQEELLRAGQMALQSNQDRLEINGVVIQVKRSSQAIGVYHQGEELIHVEKK</sequence>
<dbReference type="Proteomes" id="UP001519296">
    <property type="component" value="Unassembled WGS sequence"/>
</dbReference>
<comment type="caution">
    <text evidence="2">The sequence shown here is derived from an EMBL/GenBank/DDBJ whole genome shotgun (WGS) entry which is preliminary data.</text>
</comment>
<protein>
    <recommendedName>
        <fullName evidence="4">Type II secretory pathway, pseudopilin PulG</fullName>
    </recommendedName>
</protein>
<dbReference type="Pfam" id="PF11773">
    <property type="entry name" value="ComGE"/>
    <property type="match status" value="1"/>
</dbReference>
<proteinExistence type="predicted"/>
<keyword evidence="1" id="KW-0472">Membrane</keyword>
<gene>
    <name evidence="2" type="ORF">C4K46_06585</name>
</gene>
<dbReference type="NCBIfam" id="NF041013">
    <property type="entry name" value="T4P_ComGE"/>
    <property type="match status" value="1"/>
</dbReference>
<reference evidence="2 3" key="1">
    <citation type="submission" date="2018-02" db="EMBL/GenBank/DDBJ databases">
        <title>Draft genome sequence of Streptococcus oricebi CCUG 70868T type strain.</title>
        <authorList>
            <person name="Mendez V."/>
            <person name="Salva-Serra F."/>
            <person name="Jaen-Luchoro D."/>
            <person name="Gonzales-Siles L."/>
            <person name="Karlsson R."/>
            <person name="Engstrom-Jakobsson H."/>
            <person name="Busquets A."/>
            <person name="Gomila M."/>
            <person name="Pineiro-Iglesias B."/>
            <person name="Bennasar-Figueras A."/>
            <person name="Seeger M."/>
            <person name="Moore E."/>
        </authorList>
    </citation>
    <scope>NUCLEOTIDE SEQUENCE [LARGE SCALE GENOMIC DNA]</scope>
    <source>
        <strain evidence="2 3">CCUG 70868</strain>
    </source>
</reference>
<accession>A0ABS5B451</accession>
<keyword evidence="1" id="KW-1133">Transmembrane helix</keyword>
<dbReference type="RefSeq" id="WP_209628103.1">
    <property type="nucleotide sequence ID" value="NZ_PRDG01000003.1"/>
</dbReference>
<organism evidence="2 3">
    <name type="scientific">Streptococcus oricebi</name>
    <dbReference type="NCBI Taxonomy" id="1547447"/>
    <lineage>
        <taxon>Bacteria</taxon>
        <taxon>Bacillati</taxon>
        <taxon>Bacillota</taxon>
        <taxon>Bacilli</taxon>
        <taxon>Lactobacillales</taxon>
        <taxon>Streptococcaceae</taxon>
        <taxon>Streptococcus</taxon>
    </lineage>
</organism>
<dbReference type="EMBL" id="PRDG01000003">
    <property type="protein sequence ID" value="MBP2623607.1"/>
    <property type="molecule type" value="Genomic_DNA"/>
</dbReference>
<keyword evidence="1" id="KW-0812">Transmembrane</keyword>
<evidence type="ECO:0000313" key="2">
    <source>
        <dbReference type="EMBL" id="MBP2623607.1"/>
    </source>
</evidence>
<evidence type="ECO:0000313" key="3">
    <source>
        <dbReference type="Proteomes" id="UP001519296"/>
    </source>
</evidence>
<feature type="transmembrane region" description="Helical" evidence="1">
    <location>
        <begin position="12"/>
        <end position="32"/>
    </location>
</feature>
<evidence type="ECO:0000256" key="1">
    <source>
        <dbReference type="SAM" id="Phobius"/>
    </source>
</evidence>
<name>A0ABS5B451_9STRE</name>
<dbReference type="InterPro" id="IPR021749">
    <property type="entry name" value="ComGE"/>
</dbReference>